<keyword evidence="1" id="KW-1133">Transmembrane helix</keyword>
<dbReference type="PANTHER" id="PTHR38477:SF1">
    <property type="entry name" value="MUREIN L,D-TRANSPEPTIDASE CATALYTIC DOMAIN FAMILY PROTEIN"/>
    <property type="match status" value="1"/>
</dbReference>
<keyword evidence="1" id="KW-0472">Membrane</keyword>
<dbReference type="RefSeq" id="WP_185272556.1">
    <property type="nucleotide sequence ID" value="NZ_CP055156.1"/>
</dbReference>
<evidence type="ECO:0000256" key="1">
    <source>
        <dbReference type="SAM" id="Phobius"/>
    </source>
</evidence>
<accession>A0A7G7G3N6</accession>
<dbReference type="InterPro" id="IPR032676">
    <property type="entry name" value="YkuD_2"/>
</dbReference>
<organism evidence="2 3">
    <name type="scientific">Adhaeribacter swui</name>
    <dbReference type="NCBI Taxonomy" id="2086471"/>
    <lineage>
        <taxon>Bacteria</taxon>
        <taxon>Pseudomonadati</taxon>
        <taxon>Bacteroidota</taxon>
        <taxon>Cytophagia</taxon>
        <taxon>Cytophagales</taxon>
        <taxon>Hymenobacteraceae</taxon>
        <taxon>Adhaeribacter</taxon>
    </lineage>
</organism>
<reference evidence="2 3" key="1">
    <citation type="journal article" date="2018" name="Int. J. Syst. Evol. Microbiol.">
        <title>Adhaeribacter swui sp. nov., isolated from wet mud.</title>
        <authorList>
            <person name="Kim D.U."/>
            <person name="Kim K.W."/>
            <person name="Kang M.S."/>
            <person name="Kim J.Y."/>
            <person name="Jang J.H."/>
            <person name="Kim M.K."/>
        </authorList>
    </citation>
    <scope>NUCLEOTIDE SEQUENCE [LARGE SCALE GENOMIC DNA]</scope>
    <source>
        <strain evidence="2 3">KCTC 52873</strain>
    </source>
</reference>
<sequence length="277" mass="31044">MVQENKGIIRKVKKGNRRIRRIIPFLAPFFFAHFSLPAGSNNHDTKTQKTHLSAATSEAIRFAAFQVDVYKLYEEIGLEQSGLSLDVFNEALLGYINLKAQGQLSDKKLLTVVDFNKPSTEKRLWVIDLAAKKVLFNSLVAHGKNSGDNIAQEFDNTVSSEKSSLGFYVTQNIYYGKHGKSLKLVGKDKDFNTNALERCVVMHGADYVSDNFIAQHGRLGRSQGCPALPMENYSKIIDEVKDKTCLFIHADKKDYNSDYLDAESALAYYTQSGNTII</sequence>
<keyword evidence="1" id="KW-0812">Transmembrane</keyword>
<evidence type="ECO:0000313" key="2">
    <source>
        <dbReference type="EMBL" id="QNF31770.1"/>
    </source>
</evidence>
<dbReference type="AlphaFoldDB" id="A0A7G7G3N6"/>
<keyword evidence="3" id="KW-1185">Reference proteome</keyword>
<dbReference type="Proteomes" id="UP000515237">
    <property type="component" value="Chromosome"/>
</dbReference>
<dbReference type="KEGG" id="aswu:HUW51_03170"/>
<name>A0A7G7G3N6_9BACT</name>
<proteinExistence type="predicted"/>
<protein>
    <submittedName>
        <fullName evidence="2">Murein L,D-transpeptidase catalytic domain family protein</fullName>
    </submittedName>
</protein>
<feature type="transmembrane region" description="Helical" evidence="1">
    <location>
        <begin position="21"/>
        <end position="39"/>
    </location>
</feature>
<evidence type="ECO:0000313" key="3">
    <source>
        <dbReference type="Proteomes" id="UP000515237"/>
    </source>
</evidence>
<dbReference type="PANTHER" id="PTHR38477">
    <property type="entry name" value="HYPOTHETICAL EXPORTED PROTEIN"/>
    <property type="match status" value="1"/>
</dbReference>
<dbReference type="Pfam" id="PF13645">
    <property type="entry name" value="YkuD_2"/>
    <property type="match status" value="1"/>
</dbReference>
<dbReference type="EMBL" id="CP055156">
    <property type="protein sequence ID" value="QNF31770.1"/>
    <property type="molecule type" value="Genomic_DNA"/>
</dbReference>
<gene>
    <name evidence="2" type="ORF">HUW51_03170</name>
</gene>